<dbReference type="GO" id="GO:0043226">
    <property type="term" value="C:organelle"/>
    <property type="evidence" value="ECO:0007669"/>
    <property type="project" value="UniProtKB-ARBA"/>
</dbReference>
<dbReference type="FunFam" id="1.10.238.10:FF:000178">
    <property type="entry name" value="Calmodulin-2 A"/>
    <property type="match status" value="1"/>
</dbReference>
<dbReference type="CDD" id="cd00051">
    <property type="entry name" value="EFh"/>
    <property type="match status" value="2"/>
</dbReference>
<dbReference type="STRING" id="51028.A0A0N4VM10"/>
<dbReference type="GO" id="GO:0005509">
    <property type="term" value="F:calcium ion binding"/>
    <property type="evidence" value="ECO:0007669"/>
    <property type="project" value="InterPro"/>
</dbReference>
<dbReference type="InterPro" id="IPR050145">
    <property type="entry name" value="Centrin_CML-like"/>
</dbReference>
<dbReference type="PROSITE" id="PS00018">
    <property type="entry name" value="EF_HAND_1"/>
    <property type="match status" value="4"/>
</dbReference>
<name>A0A0N4VM10_ENTVE</name>
<feature type="domain" description="EF-hand" evidence="3">
    <location>
        <begin position="2"/>
        <end position="37"/>
    </location>
</feature>
<feature type="domain" description="EF-hand" evidence="3">
    <location>
        <begin position="111"/>
        <end position="142"/>
    </location>
</feature>
<reference evidence="4 5" key="2">
    <citation type="submission" date="2018-10" db="EMBL/GenBank/DDBJ databases">
        <authorList>
            <consortium name="Pathogen Informatics"/>
        </authorList>
    </citation>
    <scope>NUCLEOTIDE SEQUENCE [LARGE SCALE GENOMIC DNA]</scope>
</reference>
<dbReference type="InterPro" id="IPR002048">
    <property type="entry name" value="EF_hand_dom"/>
</dbReference>
<dbReference type="InterPro" id="IPR011992">
    <property type="entry name" value="EF-hand-dom_pair"/>
</dbReference>
<sequence length="142" mass="16442">MAFFLELDQAFDALDTNKNGRLSRRELAQVFRAINVEPTRVEMDYIFKEMDTDGSGHISKKEFIQYMSQPPKYRTTIGSLTEEFKVFDTDGDGAITLDELEKLLTKAAGFTDRNEIRKMFEMTDKNGDGRITFKEFADMMHE</sequence>
<dbReference type="Proteomes" id="UP000274131">
    <property type="component" value="Unassembled WGS sequence"/>
</dbReference>
<keyword evidence="2" id="KW-0106">Calcium</keyword>
<dbReference type="PROSITE" id="PS50222">
    <property type="entry name" value="EF_HAND_2"/>
    <property type="match status" value="4"/>
</dbReference>
<dbReference type="Pfam" id="PF13499">
    <property type="entry name" value="EF-hand_7"/>
    <property type="match status" value="2"/>
</dbReference>
<feature type="domain" description="EF-hand" evidence="3">
    <location>
        <begin position="75"/>
        <end position="110"/>
    </location>
</feature>
<proteinExistence type="predicted"/>
<dbReference type="SUPFAM" id="SSF47473">
    <property type="entry name" value="EF-hand"/>
    <property type="match status" value="1"/>
</dbReference>
<dbReference type="AlphaFoldDB" id="A0A0N4VM10"/>
<dbReference type="EMBL" id="UXUI01011715">
    <property type="protein sequence ID" value="VDD96455.1"/>
    <property type="molecule type" value="Genomic_DNA"/>
</dbReference>
<organism evidence="6">
    <name type="scientific">Enterobius vermicularis</name>
    <name type="common">Human pinworm</name>
    <dbReference type="NCBI Taxonomy" id="51028"/>
    <lineage>
        <taxon>Eukaryota</taxon>
        <taxon>Metazoa</taxon>
        <taxon>Ecdysozoa</taxon>
        <taxon>Nematoda</taxon>
        <taxon>Chromadorea</taxon>
        <taxon>Rhabditida</taxon>
        <taxon>Spirurina</taxon>
        <taxon>Oxyuridomorpha</taxon>
        <taxon>Oxyuroidea</taxon>
        <taxon>Oxyuridae</taxon>
        <taxon>Enterobius</taxon>
    </lineage>
</organism>
<evidence type="ECO:0000256" key="1">
    <source>
        <dbReference type="ARBA" id="ARBA00022737"/>
    </source>
</evidence>
<dbReference type="InterPro" id="IPR018247">
    <property type="entry name" value="EF_Hand_1_Ca_BS"/>
</dbReference>
<reference evidence="6" key="1">
    <citation type="submission" date="2017-02" db="UniProtKB">
        <authorList>
            <consortium name="WormBaseParasite"/>
        </authorList>
    </citation>
    <scope>IDENTIFICATION</scope>
</reference>
<evidence type="ECO:0000259" key="3">
    <source>
        <dbReference type="PROSITE" id="PS50222"/>
    </source>
</evidence>
<dbReference type="PANTHER" id="PTHR23050">
    <property type="entry name" value="CALCIUM BINDING PROTEIN"/>
    <property type="match status" value="1"/>
</dbReference>
<dbReference type="OrthoDB" id="343296at2759"/>
<dbReference type="WBParaSite" id="EVEC_0001196101-mRNA-1">
    <property type="protein sequence ID" value="EVEC_0001196101-mRNA-1"/>
    <property type="gene ID" value="EVEC_0001196101"/>
</dbReference>
<dbReference type="SMART" id="SM00054">
    <property type="entry name" value="EFh"/>
    <property type="match status" value="4"/>
</dbReference>
<protein>
    <submittedName>
        <fullName evidence="6">Calmodulin</fullName>
    </submittedName>
</protein>
<dbReference type="Gene3D" id="1.10.238.10">
    <property type="entry name" value="EF-hand"/>
    <property type="match status" value="2"/>
</dbReference>
<evidence type="ECO:0000313" key="5">
    <source>
        <dbReference type="Proteomes" id="UP000274131"/>
    </source>
</evidence>
<evidence type="ECO:0000313" key="6">
    <source>
        <dbReference type="WBParaSite" id="EVEC_0001196101-mRNA-1"/>
    </source>
</evidence>
<feature type="domain" description="EF-hand" evidence="3">
    <location>
        <begin position="38"/>
        <end position="73"/>
    </location>
</feature>
<evidence type="ECO:0000256" key="2">
    <source>
        <dbReference type="ARBA" id="ARBA00022837"/>
    </source>
</evidence>
<keyword evidence="1" id="KW-0677">Repeat</keyword>
<accession>A0A0N4VM10</accession>
<gene>
    <name evidence="4" type="ORF">EVEC_LOCUS11206</name>
</gene>
<evidence type="ECO:0000313" key="4">
    <source>
        <dbReference type="EMBL" id="VDD96455.1"/>
    </source>
</evidence>
<keyword evidence="5" id="KW-1185">Reference proteome</keyword>